<dbReference type="KEGG" id="sbh:SBI_07374"/>
<protein>
    <submittedName>
        <fullName evidence="1">Uncharacterized protein</fullName>
    </submittedName>
</protein>
<sequence length="45" mass="4503">MQGAGDGGGVGCAEDFGAVGGLVCRRLIRREMLFLSSGGSLPCSD</sequence>
<dbReference type="Proteomes" id="UP000000377">
    <property type="component" value="Chromosome"/>
</dbReference>
<name>D7C7E0_STRBB</name>
<dbReference type="STRING" id="749414.SBI_07374"/>
<dbReference type="AlphaFoldDB" id="D7C7E0"/>
<reference evidence="1 2" key="1">
    <citation type="journal article" date="2010" name="J. Bacteriol.">
        <title>Genome sequence of the milbemycin-producing bacterium Streptomyces bingchenggensis.</title>
        <authorList>
            <person name="Wang X.J."/>
            <person name="Yan Y.J."/>
            <person name="Zhang B."/>
            <person name="An J."/>
            <person name="Wang J.J."/>
            <person name="Tian J."/>
            <person name="Jiang L."/>
            <person name="Chen Y.H."/>
            <person name="Huang S.X."/>
            <person name="Yin M."/>
            <person name="Zhang J."/>
            <person name="Gao A.L."/>
            <person name="Liu C.X."/>
            <person name="Zhu Z.X."/>
            <person name="Xiang W.S."/>
        </authorList>
    </citation>
    <scope>NUCLEOTIDE SEQUENCE [LARGE SCALE GENOMIC DNA]</scope>
    <source>
        <strain evidence="1 2">BCW-1</strain>
    </source>
</reference>
<keyword evidence="2" id="KW-1185">Reference proteome</keyword>
<accession>D7C7E0</accession>
<dbReference type="HOGENOM" id="CLU_3205610_0_0_11"/>
<organism evidence="1 2">
    <name type="scientific">Streptomyces bingchenggensis (strain BCW-1)</name>
    <dbReference type="NCBI Taxonomy" id="749414"/>
    <lineage>
        <taxon>Bacteria</taxon>
        <taxon>Bacillati</taxon>
        <taxon>Actinomycetota</taxon>
        <taxon>Actinomycetes</taxon>
        <taxon>Kitasatosporales</taxon>
        <taxon>Streptomycetaceae</taxon>
        <taxon>Streptomyces</taxon>
    </lineage>
</organism>
<evidence type="ECO:0000313" key="2">
    <source>
        <dbReference type="Proteomes" id="UP000000377"/>
    </source>
</evidence>
<gene>
    <name evidence="1" type="ordered locus">SBI_07374</name>
</gene>
<proteinExistence type="predicted"/>
<evidence type="ECO:0000313" key="1">
    <source>
        <dbReference type="EMBL" id="ADI10494.1"/>
    </source>
</evidence>
<dbReference type="EMBL" id="CP002047">
    <property type="protein sequence ID" value="ADI10494.1"/>
    <property type="molecule type" value="Genomic_DNA"/>
</dbReference>